<gene>
    <name evidence="1" type="ORF">PA3_37850</name>
</gene>
<protein>
    <submittedName>
        <fullName evidence="1">Uncharacterized protein</fullName>
    </submittedName>
</protein>
<proteinExistence type="predicted"/>
<reference evidence="1 2" key="1">
    <citation type="submission" date="2019-06" db="EMBL/GenBank/DDBJ databases">
        <title>Whole genome shotgun sequence of Acinetobacter pittii NBRC 110514.</title>
        <authorList>
            <person name="Hosoyama A."/>
            <person name="Uohara A."/>
            <person name="Ohji S."/>
            <person name="Ichikawa N."/>
        </authorList>
    </citation>
    <scope>NUCLEOTIDE SEQUENCE [LARGE SCALE GENOMIC DNA]</scope>
    <source>
        <strain evidence="1 2">NBRC 110514</strain>
    </source>
</reference>
<name>A0A4Y3JDB2_ACIPI</name>
<sequence length="88" mass="10010">MLIVLIIVVDLVMSHVDQIETIKITNREIGILPNNVPVVDQFLNNYRTHKASTTHSVASNSPLMNITNSMHVHRVEDSPYTQPIRKLH</sequence>
<dbReference type="EMBL" id="BJLJ01000024">
    <property type="protein sequence ID" value="GEA69627.1"/>
    <property type="molecule type" value="Genomic_DNA"/>
</dbReference>
<dbReference type="AlphaFoldDB" id="A0A4Y3JDB2"/>
<accession>A0A4Y3JDB2</accession>
<dbReference type="Proteomes" id="UP000317717">
    <property type="component" value="Unassembled WGS sequence"/>
</dbReference>
<comment type="caution">
    <text evidence="1">The sequence shown here is derived from an EMBL/GenBank/DDBJ whole genome shotgun (WGS) entry which is preliminary data.</text>
</comment>
<evidence type="ECO:0000313" key="2">
    <source>
        <dbReference type="Proteomes" id="UP000317717"/>
    </source>
</evidence>
<organism evidence="1 2">
    <name type="scientific">Acinetobacter pittii</name>
    <name type="common">Acinetobacter genomosp. 3</name>
    <dbReference type="NCBI Taxonomy" id="48296"/>
    <lineage>
        <taxon>Bacteria</taxon>
        <taxon>Pseudomonadati</taxon>
        <taxon>Pseudomonadota</taxon>
        <taxon>Gammaproteobacteria</taxon>
        <taxon>Moraxellales</taxon>
        <taxon>Moraxellaceae</taxon>
        <taxon>Acinetobacter</taxon>
        <taxon>Acinetobacter calcoaceticus/baumannii complex</taxon>
    </lineage>
</organism>
<evidence type="ECO:0000313" key="1">
    <source>
        <dbReference type="EMBL" id="GEA69627.1"/>
    </source>
</evidence>